<dbReference type="InterPro" id="IPR020471">
    <property type="entry name" value="AKR"/>
</dbReference>
<dbReference type="PANTHER" id="PTHR42686">
    <property type="entry name" value="GH17980P-RELATED"/>
    <property type="match status" value="1"/>
</dbReference>
<reference evidence="2" key="2">
    <citation type="journal article" date="2021" name="Microorganisms">
        <title>Bacterial Dimethylsulfoniopropionate Biosynthesis in the East China Sea.</title>
        <authorList>
            <person name="Liu J."/>
            <person name="Zhang Y."/>
            <person name="Liu J."/>
            <person name="Zhong H."/>
            <person name="Williams B.T."/>
            <person name="Zheng Y."/>
            <person name="Curson A.R.J."/>
            <person name="Sun C."/>
            <person name="Sun H."/>
            <person name="Song D."/>
            <person name="Wagner Mackenzie B."/>
            <person name="Bermejo Martinez A."/>
            <person name="Todd J.D."/>
            <person name="Zhang X.H."/>
        </authorList>
    </citation>
    <scope>NUCLEOTIDE SEQUENCE</scope>
    <source>
        <strain evidence="2">AESS21</strain>
    </source>
</reference>
<dbReference type="InterPro" id="IPR036812">
    <property type="entry name" value="NAD(P)_OxRdtase_dom_sf"/>
</dbReference>
<dbReference type="GO" id="GO:0016491">
    <property type="term" value="F:oxidoreductase activity"/>
    <property type="evidence" value="ECO:0007669"/>
    <property type="project" value="InterPro"/>
</dbReference>
<sequence>MHQKQIGKTDLTVTDISFGCAGIGNIGRAISDQEAEDVLQAAWDAGIRYFDTAPHYGRGRSEERLGSFLKNLDRSSFAISTKVGRVLSPGPALSEADGFIDPLPKSVRYDYSGAGFEEAFEQSCQRLQTDTIDILYVHDIGAYTHGAENDRHMKDFFASGLDKLQELKAAGRIRAYGLGVNETRVCLDILAQTDLDAILLAGRLTLLDRDAEAELVGICQKRATSLILGGIFNSGILATGPTESAWFDYKPASRDIIEQVTDLQRKTEAFGVPLATAALHYAHSHPAAASVLIGTGKISSLKRNLAALETPIPMGCQELFGY</sequence>
<evidence type="ECO:0000259" key="1">
    <source>
        <dbReference type="Pfam" id="PF00248"/>
    </source>
</evidence>
<reference evidence="2" key="1">
    <citation type="submission" date="2018-08" db="EMBL/GenBank/DDBJ databases">
        <authorList>
            <person name="Jin W."/>
            <person name="Wang H."/>
            <person name="Yang Y."/>
            <person name="Li M."/>
            <person name="Liu J."/>
        </authorList>
    </citation>
    <scope>NUCLEOTIDE SEQUENCE</scope>
    <source>
        <strain evidence="2">AESS21</strain>
    </source>
</reference>
<name>A0A944GSU3_9HYPH</name>
<dbReference type="InterPro" id="IPR023210">
    <property type="entry name" value="NADP_OxRdtase_dom"/>
</dbReference>
<organism evidence="2 3">
    <name type="scientific">Roseibium polysiphoniae</name>
    <dbReference type="NCBI Taxonomy" id="2571221"/>
    <lineage>
        <taxon>Bacteria</taxon>
        <taxon>Pseudomonadati</taxon>
        <taxon>Pseudomonadota</taxon>
        <taxon>Alphaproteobacteria</taxon>
        <taxon>Hyphomicrobiales</taxon>
        <taxon>Stappiaceae</taxon>
        <taxon>Roseibium</taxon>
    </lineage>
</organism>
<dbReference type="GO" id="GO:0005829">
    <property type="term" value="C:cytosol"/>
    <property type="evidence" value="ECO:0007669"/>
    <property type="project" value="TreeGrafter"/>
</dbReference>
<dbReference type="Proteomes" id="UP000705379">
    <property type="component" value="Unassembled WGS sequence"/>
</dbReference>
<dbReference type="AlphaFoldDB" id="A0A944GSU3"/>
<dbReference type="PANTHER" id="PTHR42686:SF1">
    <property type="entry name" value="GH17980P-RELATED"/>
    <property type="match status" value="1"/>
</dbReference>
<proteinExistence type="predicted"/>
<accession>A0A944GSU3</accession>
<gene>
    <name evidence="2" type="ORF">DYI23_10730</name>
</gene>
<protein>
    <submittedName>
        <fullName evidence="2">Aldo/keto reductase</fullName>
    </submittedName>
</protein>
<feature type="domain" description="NADP-dependent oxidoreductase" evidence="1">
    <location>
        <begin position="16"/>
        <end position="312"/>
    </location>
</feature>
<evidence type="ECO:0000313" key="3">
    <source>
        <dbReference type="Proteomes" id="UP000705379"/>
    </source>
</evidence>
<dbReference type="Pfam" id="PF00248">
    <property type="entry name" value="Aldo_ket_red"/>
    <property type="match status" value="1"/>
</dbReference>
<dbReference type="Gene3D" id="3.20.20.100">
    <property type="entry name" value="NADP-dependent oxidoreductase domain"/>
    <property type="match status" value="1"/>
</dbReference>
<dbReference type="RefSeq" id="WP_213216184.1">
    <property type="nucleotide sequence ID" value="NZ_QTKU01000002.1"/>
</dbReference>
<comment type="caution">
    <text evidence="2">The sequence shown here is derived from an EMBL/GenBank/DDBJ whole genome shotgun (WGS) entry which is preliminary data.</text>
</comment>
<dbReference type="SUPFAM" id="SSF51430">
    <property type="entry name" value="NAD(P)-linked oxidoreductase"/>
    <property type="match status" value="1"/>
</dbReference>
<evidence type="ECO:0000313" key="2">
    <source>
        <dbReference type="EMBL" id="MBS8260694.1"/>
    </source>
</evidence>
<dbReference type="EMBL" id="QTKU01000002">
    <property type="protein sequence ID" value="MBS8260694.1"/>
    <property type="molecule type" value="Genomic_DNA"/>
</dbReference>